<feature type="region of interest" description="Disordered" evidence="1">
    <location>
        <begin position="360"/>
        <end position="413"/>
    </location>
</feature>
<dbReference type="AlphaFoldDB" id="A0A178Z2X3"/>
<name>A0A178Z2X3_9EURO</name>
<gene>
    <name evidence="2" type="ORF">AYL99_11693</name>
</gene>
<feature type="region of interest" description="Disordered" evidence="1">
    <location>
        <begin position="149"/>
        <end position="168"/>
    </location>
</feature>
<proteinExistence type="predicted"/>
<organism evidence="2 3">
    <name type="scientific">Fonsecaea erecta</name>
    <dbReference type="NCBI Taxonomy" id="1367422"/>
    <lineage>
        <taxon>Eukaryota</taxon>
        <taxon>Fungi</taxon>
        <taxon>Dikarya</taxon>
        <taxon>Ascomycota</taxon>
        <taxon>Pezizomycotina</taxon>
        <taxon>Eurotiomycetes</taxon>
        <taxon>Chaetothyriomycetidae</taxon>
        <taxon>Chaetothyriales</taxon>
        <taxon>Herpotrichiellaceae</taxon>
        <taxon>Fonsecaea</taxon>
    </lineage>
</organism>
<feature type="compositionally biased region" description="Low complexity" evidence="1">
    <location>
        <begin position="376"/>
        <end position="394"/>
    </location>
</feature>
<dbReference type="Proteomes" id="UP000078343">
    <property type="component" value="Unassembled WGS sequence"/>
</dbReference>
<evidence type="ECO:0000313" key="3">
    <source>
        <dbReference type="Proteomes" id="UP000078343"/>
    </source>
</evidence>
<reference evidence="2 3" key="1">
    <citation type="submission" date="2016-04" db="EMBL/GenBank/DDBJ databases">
        <title>Draft genome of Fonsecaea erecta CBS 125763.</title>
        <authorList>
            <person name="Weiss V.A."/>
            <person name="Vicente V.A."/>
            <person name="Raittz R.T."/>
            <person name="Moreno L.F."/>
            <person name="De Souza E.M."/>
            <person name="Pedrosa F.O."/>
            <person name="Steffens M.B."/>
            <person name="Faoro H."/>
            <person name="Tadra-Sfeir M.Z."/>
            <person name="Najafzadeh M.J."/>
            <person name="Felipe M.S."/>
            <person name="Teixeira M."/>
            <person name="Sun J."/>
            <person name="Xi L."/>
            <person name="Gomes R."/>
            <person name="De Azevedo C.M."/>
            <person name="Salgado C.G."/>
            <person name="Da Silva M.B."/>
            <person name="Nascimento M.F."/>
            <person name="Queiroz-Telles F."/>
            <person name="Attili D.S."/>
            <person name="Gorbushina A."/>
        </authorList>
    </citation>
    <scope>NUCLEOTIDE SEQUENCE [LARGE SCALE GENOMIC DNA]</scope>
    <source>
        <strain evidence="2 3">CBS 125763</strain>
    </source>
</reference>
<dbReference type="GeneID" id="30015861"/>
<accession>A0A178Z2X3</accession>
<protein>
    <submittedName>
        <fullName evidence="2">Uncharacterized protein</fullName>
    </submittedName>
</protein>
<dbReference type="RefSeq" id="XP_018687525.1">
    <property type="nucleotide sequence ID" value="XM_018843198.1"/>
</dbReference>
<evidence type="ECO:0000313" key="2">
    <source>
        <dbReference type="EMBL" id="OAP54158.1"/>
    </source>
</evidence>
<dbReference type="EMBL" id="LVYI01000015">
    <property type="protein sequence ID" value="OAP54158.1"/>
    <property type="molecule type" value="Genomic_DNA"/>
</dbReference>
<feature type="compositionally biased region" description="Polar residues" evidence="1">
    <location>
        <begin position="360"/>
        <end position="375"/>
    </location>
</feature>
<sequence>MSSSLEATPLTLARPKSDHYQSTLTKIINLTTSRARGRNKRSYLLVDGSEFMNPAEEVDLNEWSEIIKKVFADEFLSYAKRRAGLALSRLPQLRPLEFFGTRSIRTQPRDFLAALVYTHGQPCSLQQRVSALPTDPTPTLKRAAIMPSPNTSADAIENGHTTEDSVTLRKGESGVLLTPRRGAKRAKANGIIEGENKVVDMDMPEAVKLEVNFSPSQLDEFVGRVVRQIQEFAGKHKQDGMSVHFRTRPMLPSEAPASPSADLQAELDSPGRSIAELQARQDSLRWRVAEEETGLQQQQQQQQPLPEISYPAQPTYFPPPTAYGSPYPFMPQAQMARYGEFRDYSPHQTDQFLNVQPSNIQLFNPQPSTSSLPSVQPSNSQSFDSPSTTSSFPNIKHSPGSPRQRLQPSGQNRGHFDIWEIDQTKEPTPERLSAGSTDILLGHSCQSQHSDGYHMTL</sequence>
<feature type="region of interest" description="Disordered" evidence="1">
    <location>
        <begin position="290"/>
        <end position="328"/>
    </location>
</feature>
<keyword evidence="3" id="KW-1185">Reference proteome</keyword>
<comment type="caution">
    <text evidence="2">The sequence shown here is derived from an EMBL/GenBank/DDBJ whole genome shotgun (WGS) entry which is preliminary data.</text>
</comment>
<evidence type="ECO:0000256" key="1">
    <source>
        <dbReference type="SAM" id="MobiDB-lite"/>
    </source>
</evidence>